<accession>A0A137P5B0</accession>
<evidence type="ECO:0000313" key="2">
    <source>
        <dbReference type="Proteomes" id="UP000070444"/>
    </source>
</evidence>
<keyword evidence="2" id="KW-1185">Reference proteome</keyword>
<name>A0A137P5B0_CONC2</name>
<dbReference type="EMBL" id="KQ964512">
    <property type="protein sequence ID" value="KXN70139.1"/>
    <property type="molecule type" value="Genomic_DNA"/>
</dbReference>
<dbReference type="Proteomes" id="UP000070444">
    <property type="component" value="Unassembled WGS sequence"/>
</dbReference>
<dbReference type="AlphaFoldDB" id="A0A137P5B0"/>
<evidence type="ECO:0000313" key="1">
    <source>
        <dbReference type="EMBL" id="KXN70139.1"/>
    </source>
</evidence>
<gene>
    <name evidence="1" type="ORF">CONCODRAFT_7381</name>
</gene>
<sequence>MDFKSNRETLNVVDLHHPLVDLSWNAPTPKLLATDNEGDVISLSNLFNIIDIGEASAGRHSRVQFSHTKQSIINPNNSQRTTFIPGSLENTFDVSNLYFADSKFLRANHTKINMTGMQFTEVRINKYEHQRHESLEHEWNFEGTTFKPLKTFNNNGHMMKIDLQPIPVDGDSLTQKDYLLTNRKKCTTPTMVSNNNADPKKPQELQWITKEWNILTQPLLPQQKGKETKQLMTMMKYHPKSHLKNEHIFWRHLYNNLIWLEFKIKLPKEYSETWIPRPTVKTEHLWTKLHKTKMRNKILACNWKVHTNASINSKIWPKESPERLCNRGCGEQYDTKHRYFLCIKLREVWTQKWFQEEYDFLLNPNSNTQRAYTRKDLRPYLQEIKVCNFKE</sequence>
<proteinExistence type="predicted"/>
<organism evidence="1 2">
    <name type="scientific">Conidiobolus coronatus (strain ATCC 28846 / CBS 209.66 / NRRL 28638)</name>
    <name type="common">Delacroixia coronata</name>
    <dbReference type="NCBI Taxonomy" id="796925"/>
    <lineage>
        <taxon>Eukaryota</taxon>
        <taxon>Fungi</taxon>
        <taxon>Fungi incertae sedis</taxon>
        <taxon>Zoopagomycota</taxon>
        <taxon>Entomophthoromycotina</taxon>
        <taxon>Entomophthoromycetes</taxon>
        <taxon>Entomophthorales</taxon>
        <taxon>Ancylistaceae</taxon>
        <taxon>Conidiobolus</taxon>
    </lineage>
</organism>
<reference evidence="1 2" key="1">
    <citation type="journal article" date="2015" name="Genome Biol. Evol.">
        <title>Phylogenomic analyses indicate that early fungi evolved digesting cell walls of algal ancestors of land plants.</title>
        <authorList>
            <person name="Chang Y."/>
            <person name="Wang S."/>
            <person name="Sekimoto S."/>
            <person name="Aerts A.L."/>
            <person name="Choi C."/>
            <person name="Clum A."/>
            <person name="LaButti K.M."/>
            <person name="Lindquist E.A."/>
            <person name="Yee Ngan C."/>
            <person name="Ohm R.A."/>
            <person name="Salamov A.A."/>
            <person name="Grigoriev I.V."/>
            <person name="Spatafora J.W."/>
            <person name="Berbee M.L."/>
        </authorList>
    </citation>
    <scope>NUCLEOTIDE SEQUENCE [LARGE SCALE GENOMIC DNA]</scope>
    <source>
        <strain evidence="1 2">NRRL 28638</strain>
    </source>
</reference>
<protein>
    <submittedName>
        <fullName evidence="1">Uncharacterized protein</fullName>
    </submittedName>
</protein>